<feature type="domain" description="Nudix hydrolase" evidence="8">
    <location>
        <begin position="42"/>
        <end position="172"/>
    </location>
</feature>
<evidence type="ECO:0000256" key="7">
    <source>
        <dbReference type="ARBA" id="ARBA00032272"/>
    </source>
</evidence>
<accession>A0ABQ4QZ69</accession>
<evidence type="ECO:0000256" key="3">
    <source>
        <dbReference type="ARBA" id="ARBA00007275"/>
    </source>
</evidence>
<gene>
    <name evidence="9" type="primary">act</name>
    <name evidence="9" type="ORF">OPKNFCMD_3296</name>
</gene>
<dbReference type="PANTHER" id="PTHR11839">
    <property type="entry name" value="UDP/ADP-SUGAR PYROPHOSPHATASE"/>
    <property type="match status" value="1"/>
</dbReference>
<comment type="caution">
    <text evidence="9">The sequence shown here is derived from an EMBL/GenBank/DDBJ whole genome shotgun (WGS) entry which is preliminary data.</text>
</comment>
<keyword evidence="5" id="KW-0378">Hydrolase</keyword>
<protein>
    <recommendedName>
        <fullName evidence="4">GDP-mannose pyrophosphatase</fullName>
    </recommendedName>
    <alternativeName>
        <fullName evidence="6">GDP-mannose hydrolase</fullName>
    </alternativeName>
    <alternativeName>
        <fullName evidence="7">GDPMK</fullName>
    </alternativeName>
</protein>
<dbReference type="CDD" id="cd24161">
    <property type="entry name" value="NUDIX_ADPRase_Ndx2"/>
    <property type="match status" value="1"/>
</dbReference>
<comment type="catalytic activity">
    <reaction evidence="1">
        <text>GDP-alpha-D-mannose + H2O = alpha-D-mannose 1-phosphate + GMP + 2 H(+)</text>
        <dbReference type="Rhea" id="RHEA:27978"/>
        <dbReference type="ChEBI" id="CHEBI:15377"/>
        <dbReference type="ChEBI" id="CHEBI:15378"/>
        <dbReference type="ChEBI" id="CHEBI:57527"/>
        <dbReference type="ChEBI" id="CHEBI:58115"/>
        <dbReference type="ChEBI" id="CHEBI:58409"/>
    </reaction>
</comment>
<evidence type="ECO:0000256" key="4">
    <source>
        <dbReference type="ARBA" id="ARBA00016377"/>
    </source>
</evidence>
<dbReference type="InterPro" id="IPR015797">
    <property type="entry name" value="NUDIX_hydrolase-like_dom_sf"/>
</dbReference>
<evidence type="ECO:0000256" key="5">
    <source>
        <dbReference type="ARBA" id="ARBA00022801"/>
    </source>
</evidence>
<reference evidence="9" key="2">
    <citation type="submission" date="2021-08" db="EMBL/GenBank/DDBJ databases">
        <authorList>
            <person name="Tani A."/>
            <person name="Ola A."/>
            <person name="Ogura Y."/>
            <person name="Katsura K."/>
            <person name="Hayashi T."/>
        </authorList>
    </citation>
    <scope>NUCLEOTIDE SEQUENCE</scope>
    <source>
        <strain evidence="9">KCTC 52305</strain>
    </source>
</reference>
<evidence type="ECO:0000256" key="1">
    <source>
        <dbReference type="ARBA" id="ARBA00000847"/>
    </source>
</evidence>
<dbReference type="Proteomes" id="UP001055167">
    <property type="component" value="Unassembled WGS sequence"/>
</dbReference>
<sequence length="195" mass="21366">MTGRASPWETLASERRYDDRYLQVDVDRLRHESGREHPHVALRFKVFGIAVLPVDPQGCVTLVGQYRYVLNRFTWEVPRGSGPVSAAPLETARRELSEETGYEAASWLEVLHLDASPGISSERVPCFAAWALSRGGAHPDPQESLRLRRLPFGEAVTAALSGEITDGPSVALLLALSARAGRGDLPDDLLALLRA</sequence>
<evidence type="ECO:0000256" key="2">
    <source>
        <dbReference type="ARBA" id="ARBA00001946"/>
    </source>
</evidence>
<dbReference type="PANTHER" id="PTHR11839:SF18">
    <property type="entry name" value="NUDIX HYDROLASE DOMAIN-CONTAINING PROTEIN"/>
    <property type="match status" value="1"/>
</dbReference>
<dbReference type="Gene3D" id="3.90.79.10">
    <property type="entry name" value="Nucleoside Triphosphate Pyrophosphohydrolase"/>
    <property type="match status" value="1"/>
</dbReference>
<reference evidence="9" key="1">
    <citation type="journal article" date="2021" name="Front. Microbiol.">
        <title>Comprehensive Comparative Genomics and Phenotyping of Methylobacterium Species.</title>
        <authorList>
            <person name="Alessa O."/>
            <person name="Ogura Y."/>
            <person name="Fujitani Y."/>
            <person name="Takami H."/>
            <person name="Hayashi T."/>
            <person name="Sahin N."/>
            <person name="Tani A."/>
        </authorList>
    </citation>
    <scope>NUCLEOTIDE SEQUENCE</scope>
    <source>
        <strain evidence="9">KCTC 52305</strain>
    </source>
</reference>
<evidence type="ECO:0000259" key="8">
    <source>
        <dbReference type="PROSITE" id="PS51462"/>
    </source>
</evidence>
<comment type="similarity">
    <text evidence="3">Belongs to the Nudix hydrolase family. NudK subfamily.</text>
</comment>
<dbReference type="InterPro" id="IPR000086">
    <property type="entry name" value="NUDIX_hydrolase_dom"/>
</dbReference>
<name>A0ABQ4QZ69_9HYPH</name>
<organism evidence="9 10">
    <name type="scientific">Methylobacterium crusticola</name>
    <dbReference type="NCBI Taxonomy" id="1697972"/>
    <lineage>
        <taxon>Bacteria</taxon>
        <taxon>Pseudomonadati</taxon>
        <taxon>Pseudomonadota</taxon>
        <taxon>Alphaproteobacteria</taxon>
        <taxon>Hyphomicrobiales</taxon>
        <taxon>Methylobacteriaceae</taxon>
        <taxon>Methylobacterium</taxon>
    </lineage>
</organism>
<evidence type="ECO:0000313" key="9">
    <source>
        <dbReference type="EMBL" id="GJD50553.1"/>
    </source>
</evidence>
<dbReference type="RefSeq" id="WP_128562074.1">
    <property type="nucleotide sequence ID" value="NZ_BPQH01000010.1"/>
</dbReference>
<evidence type="ECO:0000256" key="6">
    <source>
        <dbReference type="ARBA" id="ARBA00032162"/>
    </source>
</evidence>
<proteinExistence type="inferred from homology"/>
<dbReference type="Pfam" id="PF00293">
    <property type="entry name" value="NUDIX"/>
    <property type="match status" value="1"/>
</dbReference>
<comment type="cofactor">
    <cofactor evidence="2">
        <name>Mg(2+)</name>
        <dbReference type="ChEBI" id="CHEBI:18420"/>
    </cofactor>
</comment>
<dbReference type="SUPFAM" id="SSF55811">
    <property type="entry name" value="Nudix"/>
    <property type="match status" value="1"/>
</dbReference>
<dbReference type="EMBL" id="BPQH01000010">
    <property type="protein sequence ID" value="GJD50553.1"/>
    <property type="molecule type" value="Genomic_DNA"/>
</dbReference>
<keyword evidence="10" id="KW-1185">Reference proteome</keyword>
<dbReference type="PROSITE" id="PS51462">
    <property type="entry name" value="NUDIX"/>
    <property type="match status" value="1"/>
</dbReference>
<evidence type="ECO:0000313" key="10">
    <source>
        <dbReference type="Proteomes" id="UP001055167"/>
    </source>
</evidence>